<keyword evidence="10 12" id="KW-0472">Membrane</keyword>
<evidence type="ECO:0000256" key="4">
    <source>
        <dbReference type="ARBA" id="ARBA00004613"/>
    </source>
</evidence>
<organism evidence="13 14">
    <name type="scientific">Helicobacter pylori GAM100Ai</name>
    <dbReference type="NCBI Taxonomy" id="1159019"/>
    <lineage>
        <taxon>Bacteria</taxon>
        <taxon>Pseudomonadati</taxon>
        <taxon>Campylobacterota</taxon>
        <taxon>Epsilonproteobacteria</taxon>
        <taxon>Campylobacterales</taxon>
        <taxon>Helicobacteraceae</taxon>
        <taxon>Helicobacter</taxon>
    </lineage>
</organism>
<keyword evidence="12" id="KW-1133">Transmembrane helix</keyword>
<dbReference type="GO" id="GO:0009986">
    <property type="term" value="C:cell surface"/>
    <property type="evidence" value="ECO:0007669"/>
    <property type="project" value="UniProtKB-SubCell"/>
</dbReference>
<evidence type="ECO:0000256" key="9">
    <source>
        <dbReference type="ARBA" id="ARBA00022764"/>
    </source>
</evidence>
<gene>
    <name evidence="13" type="ORF">HMPREF1391_00973</name>
</gene>
<comment type="subcellular location">
    <subcellularLocation>
        <location evidence="3">Cell outer membrane</location>
        <topology evidence="3">Multi-pass membrane protein</topology>
    </subcellularLocation>
    <subcellularLocation>
        <location evidence="1">Cell surface</location>
    </subcellularLocation>
    <subcellularLocation>
        <location evidence="2">Periplasm</location>
    </subcellularLocation>
    <subcellularLocation>
        <location evidence="4">Secreted</location>
    </subcellularLocation>
</comment>
<proteinExistence type="predicted"/>
<sequence length="164" mass="18308">MELQQTHRKMNRPLVSLVLAGALISAIPQESHAAFFTTVIIPAIVGGIATGAAVGTVSGLLSWGLKQAEEANKTPDKPDKVWRIQAGKGFNEFPNKEYDLYQSLLSSKIDGGWDWGNAARHYWVKGGQWNKLEVDMKDAVGTYKLYWWGFRRQYAKSHFTLGPI</sequence>
<evidence type="ECO:0000313" key="14">
    <source>
        <dbReference type="Proteomes" id="UP000001345"/>
    </source>
</evidence>
<evidence type="ECO:0000256" key="2">
    <source>
        <dbReference type="ARBA" id="ARBA00004418"/>
    </source>
</evidence>
<keyword evidence="11" id="KW-0998">Cell outer membrane</keyword>
<evidence type="ECO:0000313" key="13">
    <source>
        <dbReference type="EMBL" id="EKQ72080.1"/>
    </source>
</evidence>
<keyword evidence="7 12" id="KW-0812">Transmembrane</keyword>
<dbReference type="InterPro" id="IPR003842">
    <property type="entry name" value="Vacuolating_cytotoxin"/>
</dbReference>
<evidence type="ECO:0000256" key="7">
    <source>
        <dbReference type="ARBA" id="ARBA00022692"/>
    </source>
</evidence>
<dbReference type="GO" id="GO:0005576">
    <property type="term" value="C:extracellular region"/>
    <property type="evidence" value="ECO:0007669"/>
    <property type="project" value="UniProtKB-SubCell"/>
</dbReference>
<comment type="caution">
    <text evidence="13">The sequence shown here is derived from an EMBL/GenBank/DDBJ whole genome shotgun (WGS) entry which is preliminary data.</text>
</comment>
<evidence type="ECO:0000256" key="8">
    <source>
        <dbReference type="ARBA" id="ARBA00022729"/>
    </source>
</evidence>
<evidence type="ECO:0000256" key="3">
    <source>
        <dbReference type="ARBA" id="ARBA00004571"/>
    </source>
</evidence>
<dbReference type="Pfam" id="PF02691">
    <property type="entry name" value="VacA"/>
    <property type="match status" value="1"/>
</dbReference>
<keyword evidence="6" id="KW-0964">Secreted</keyword>
<dbReference type="Proteomes" id="UP000001345">
    <property type="component" value="Unassembled WGS sequence"/>
</dbReference>
<keyword evidence="8" id="KW-0732">Signal</keyword>
<evidence type="ECO:0000256" key="12">
    <source>
        <dbReference type="SAM" id="Phobius"/>
    </source>
</evidence>
<keyword evidence="5" id="KW-1134">Transmembrane beta strand</keyword>
<dbReference type="GO" id="GO:0042597">
    <property type="term" value="C:periplasmic space"/>
    <property type="evidence" value="ECO:0007669"/>
    <property type="project" value="UniProtKB-SubCell"/>
</dbReference>
<feature type="transmembrane region" description="Helical" evidence="12">
    <location>
        <begin position="43"/>
        <end position="65"/>
    </location>
</feature>
<dbReference type="AlphaFoldDB" id="A0AB72ZUI3"/>
<dbReference type="GO" id="GO:0009279">
    <property type="term" value="C:cell outer membrane"/>
    <property type="evidence" value="ECO:0007669"/>
    <property type="project" value="UniProtKB-SubCell"/>
</dbReference>
<evidence type="ECO:0000256" key="5">
    <source>
        <dbReference type="ARBA" id="ARBA00022452"/>
    </source>
</evidence>
<evidence type="ECO:0000256" key="6">
    <source>
        <dbReference type="ARBA" id="ARBA00022525"/>
    </source>
</evidence>
<accession>A0AB72ZUI3</accession>
<reference evidence="14" key="1">
    <citation type="submission" date="2023-07" db="EMBL/GenBank/DDBJ databases">
        <authorList>
            <person name="Weinstock G."/>
            <person name="Sodergren E."/>
            <person name="Lobos E.A."/>
            <person name="Fulton L."/>
            <person name="Fulton R."/>
            <person name="Courtney L."/>
            <person name="Fronick C."/>
            <person name="O'Laughlin M."/>
            <person name="Godfrey J."/>
            <person name="Wilson R.M."/>
            <person name="Miner T."/>
            <person name="Farmer C."/>
            <person name="Delehaunty K."/>
            <person name="Cordes M."/>
            <person name="Minx P."/>
            <person name="Tomlinson C."/>
            <person name="Chen J."/>
            <person name="Wollam A."/>
            <person name="Pepin K.H."/>
            <person name="Bhonagiri V."/>
            <person name="Zhang X."/>
            <person name="Suruliraj S."/>
            <person name="Antonio M."/>
            <person name="Secka O."/>
            <person name="Thomas J."/>
            <person name="Warren W."/>
            <person name="Mitreva M."/>
            <person name="Mardis E.R."/>
            <person name="Wilson R.K."/>
        </authorList>
    </citation>
    <scope>NUCLEOTIDE SEQUENCE [LARGE SCALE GENOMIC DNA]</scope>
    <source>
        <strain evidence="14">GAM100Ai</strain>
    </source>
</reference>
<keyword evidence="9" id="KW-0574">Periplasm</keyword>
<evidence type="ECO:0000256" key="10">
    <source>
        <dbReference type="ARBA" id="ARBA00023136"/>
    </source>
</evidence>
<protein>
    <recommendedName>
        <fullName evidence="15">Vacuolating cytotoxin</fullName>
    </recommendedName>
</protein>
<evidence type="ECO:0000256" key="1">
    <source>
        <dbReference type="ARBA" id="ARBA00004241"/>
    </source>
</evidence>
<evidence type="ECO:0000256" key="11">
    <source>
        <dbReference type="ARBA" id="ARBA00023237"/>
    </source>
</evidence>
<evidence type="ECO:0008006" key="15">
    <source>
        <dbReference type="Google" id="ProtNLM"/>
    </source>
</evidence>
<dbReference type="EMBL" id="ANFP01000049">
    <property type="protein sequence ID" value="EKQ72080.1"/>
    <property type="molecule type" value="Genomic_DNA"/>
</dbReference>
<name>A0AB72ZUI3_HELPX</name>
<dbReference type="PRINTS" id="PR01656">
    <property type="entry name" value="VACCYTOTOXIN"/>
</dbReference>